<sequence length="211" mass="24831">MELQSHIKAKKLWNYIRAIYFMMRKGLISKRKLLMDLNLAMKRRNKVLSRSFTSIFLHAHGKRDLGFGLREYEFSCSNSPSPAVFLHKRRHNYFPCLGSLSKEPDMWRSRAVPLRRIEYSPSPSPKMSLFTTRELASGEKLSLTPSPISIRIVDYSDEEEGEEVKEEEENIVDGEAEEFIRRFYEQLQAQNRIALLEYQEREYNDMLTRGA</sequence>
<accession>A0AAD6F0X8</accession>
<reference evidence="1 2" key="1">
    <citation type="journal article" date="2022" name="Cell">
        <title>Repeat-based holocentromeres influence genome architecture and karyotype evolution.</title>
        <authorList>
            <person name="Hofstatter P.G."/>
            <person name="Thangavel G."/>
            <person name="Lux T."/>
            <person name="Neumann P."/>
            <person name="Vondrak T."/>
            <person name="Novak P."/>
            <person name="Zhang M."/>
            <person name="Costa L."/>
            <person name="Castellani M."/>
            <person name="Scott A."/>
            <person name="Toegelov H."/>
            <person name="Fuchs J."/>
            <person name="Mata-Sucre Y."/>
            <person name="Dias Y."/>
            <person name="Vanzela A.L.L."/>
            <person name="Huettel B."/>
            <person name="Almeida C.C.S."/>
            <person name="Simkova H."/>
            <person name="Souza G."/>
            <person name="Pedrosa-Harand A."/>
            <person name="Macas J."/>
            <person name="Mayer K.F.X."/>
            <person name="Houben A."/>
            <person name="Marques A."/>
        </authorList>
    </citation>
    <scope>NUCLEOTIDE SEQUENCE [LARGE SCALE GENOMIC DNA]</scope>
    <source>
        <strain evidence="1">RhyTen1mFocal</strain>
    </source>
</reference>
<comment type="caution">
    <text evidence="1">The sequence shown here is derived from an EMBL/GenBank/DDBJ whole genome shotgun (WGS) entry which is preliminary data.</text>
</comment>
<proteinExistence type="predicted"/>
<evidence type="ECO:0000313" key="2">
    <source>
        <dbReference type="Proteomes" id="UP001210211"/>
    </source>
</evidence>
<dbReference type="PANTHER" id="PTHR33265">
    <property type="entry name" value="AVR9/CF-9 RAPIDLY ELICITED PROTEIN-RELATED"/>
    <property type="match status" value="1"/>
</dbReference>
<protein>
    <recommendedName>
        <fullName evidence="3">DUF761 domain-containing protein</fullName>
    </recommendedName>
</protein>
<name>A0AAD6F0X8_9POAL</name>
<gene>
    <name evidence="1" type="ORF">LUZ61_012212</name>
</gene>
<dbReference type="PANTHER" id="PTHR33265:SF6">
    <property type="entry name" value="OS01G0930500 PROTEIN"/>
    <property type="match status" value="1"/>
</dbReference>
<dbReference type="AlphaFoldDB" id="A0AAD6F0X8"/>
<dbReference type="EMBL" id="JAMRDG010000001">
    <property type="protein sequence ID" value="KAJ3708507.1"/>
    <property type="molecule type" value="Genomic_DNA"/>
</dbReference>
<dbReference type="InterPro" id="IPR008480">
    <property type="entry name" value="DUF761_pln"/>
</dbReference>
<keyword evidence="2" id="KW-1185">Reference proteome</keyword>
<evidence type="ECO:0000313" key="1">
    <source>
        <dbReference type="EMBL" id="KAJ3708507.1"/>
    </source>
</evidence>
<evidence type="ECO:0008006" key="3">
    <source>
        <dbReference type="Google" id="ProtNLM"/>
    </source>
</evidence>
<dbReference type="Proteomes" id="UP001210211">
    <property type="component" value="Unassembled WGS sequence"/>
</dbReference>
<organism evidence="1 2">
    <name type="scientific">Rhynchospora tenuis</name>
    <dbReference type="NCBI Taxonomy" id="198213"/>
    <lineage>
        <taxon>Eukaryota</taxon>
        <taxon>Viridiplantae</taxon>
        <taxon>Streptophyta</taxon>
        <taxon>Embryophyta</taxon>
        <taxon>Tracheophyta</taxon>
        <taxon>Spermatophyta</taxon>
        <taxon>Magnoliopsida</taxon>
        <taxon>Liliopsida</taxon>
        <taxon>Poales</taxon>
        <taxon>Cyperaceae</taxon>
        <taxon>Cyperoideae</taxon>
        <taxon>Rhynchosporeae</taxon>
        <taxon>Rhynchospora</taxon>
    </lineage>
</organism>
<dbReference type="Pfam" id="PF05553">
    <property type="entry name" value="DUF761"/>
    <property type="match status" value="1"/>
</dbReference>